<evidence type="ECO:0000313" key="5">
    <source>
        <dbReference type="Proteomes" id="UP000325458"/>
    </source>
</evidence>
<dbReference type="AlphaFoldDB" id="A0AAE6TMT8"/>
<dbReference type="RefSeq" id="WP_085923431.1">
    <property type="nucleotide sequence ID" value="NZ_BAABSS010000094.1"/>
</dbReference>
<keyword evidence="1" id="KW-0472">Membrane</keyword>
<dbReference type="KEGG" id="spla:CP981_04225"/>
<dbReference type="Proteomes" id="UP000325458">
    <property type="component" value="Chromosome"/>
</dbReference>
<dbReference type="EMBL" id="CP023691">
    <property type="protein sequence ID" value="QEV50988.1"/>
    <property type="molecule type" value="Genomic_DNA"/>
</dbReference>
<keyword evidence="1" id="KW-1133">Transmembrane helix</keyword>
<name>A0AAE6TMT8_STRPT</name>
<evidence type="ECO:0000313" key="4">
    <source>
        <dbReference type="Proteomes" id="UP000194225"/>
    </source>
</evidence>
<evidence type="ECO:0000256" key="1">
    <source>
        <dbReference type="SAM" id="Phobius"/>
    </source>
</evidence>
<reference evidence="2 4" key="1">
    <citation type="submission" date="2016-09" db="EMBL/GenBank/DDBJ databases">
        <title>Streptomyces platensis DSM40041, a candidate organism with high potential of specific P450 cytochromes.</title>
        <authorList>
            <person name="Grumaz C."/>
            <person name="Vainshtein Y."/>
            <person name="Kirstahler P."/>
            <person name="Sohn K."/>
        </authorList>
    </citation>
    <scope>NUCLEOTIDE SEQUENCE [LARGE SCALE GENOMIC DNA]</scope>
    <source>
        <strain evidence="2 4">DSM 40041</strain>
    </source>
</reference>
<evidence type="ECO:0000313" key="3">
    <source>
        <dbReference type="EMBL" id="QEV50988.1"/>
    </source>
</evidence>
<accession>A0AAE6TMT8</accession>
<sequence>METPSQPQPLTGPQTVVLGTVVALTVAAFSAALWGNAEQSERGFRLLNWLHNRSETELPPAESDL</sequence>
<evidence type="ECO:0000313" key="2">
    <source>
        <dbReference type="EMBL" id="OSY47055.1"/>
    </source>
</evidence>
<keyword evidence="1" id="KW-0812">Transmembrane</keyword>
<dbReference type="GeneID" id="90922540"/>
<proteinExistence type="predicted"/>
<keyword evidence="4" id="KW-1185">Reference proteome</keyword>
<organism evidence="3 5">
    <name type="scientific">Streptomyces platensis</name>
    <dbReference type="NCBI Taxonomy" id="58346"/>
    <lineage>
        <taxon>Bacteria</taxon>
        <taxon>Bacillati</taxon>
        <taxon>Actinomycetota</taxon>
        <taxon>Actinomycetes</taxon>
        <taxon>Kitasatosporales</taxon>
        <taxon>Streptomycetaceae</taxon>
        <taxon>Streptomyces</taxon>
    </lineage>
</organism>
<dbReference type="Proteomes" id="UP000194225">
    <property type="component" value="Unassembled WGS sequence"/>
</dbReference>
<gene>
    <name evidence="2" type="ORF">BG653_01483</name>
    <name evidence="3" type="ORF">CP981_04225</name>
</gene>
<reference evidence="3 5" key="2">
    <citation type="submission" date="2017-09" db="EMBL/GenBank/DDBJ databases">
        <authorList>
            <person name="Lee N."/>
            <person name="Cho B.-K."/>
        </authorList>
    </citation>
    <scope>NUCLEOTIDE SEQUENCE [LARGE SCALE GENOMIC DNA]</scope>
    <source>
        <strain evidence="3 5">ATCC 23948</strain>
    </source>
</reference>
<protein>
    <submittedName>
        <fullName evidence="3">Uncharacterized protein</fullName>
    </submittedName>
</protein>
<feature type="transmembrane region" description="Helical" evidence="1">
    <location>
        <begin position="16"/>
        <end position="35"/>
    </location>
</feature>
<dbReference type="EMBL" id="MIGA01000006">
    <property type="protein sequence ID" value="OSY47055.1"/>
    <property type="molecule type" value="Genomic_DNA"/>
</dbReference>